<reference evidence="3" key="2">
    <citation type="submission" date="2016-11" db="EMBL/GenBank/DDBJ databases">
        <authorList>
            <person name="Varghese N."/>
            <person name="Submissions S."/>
        </authorList>
    </citation>
    <scope>NUCLEOTIDE SEQUENCE [LARGE SCALE GENOMIC DNA]</scope>
    <source>
        <strain evidence="3">DSM 27989</strain>
    </source>
</reference>
<reference evidence="1" key="5">
    <citation type="submission" date="2024-05" db="EMBL/GenBank/DDBJ databases">
        <authorList>
            <person name="Sun Q."/>
            <person name="Zhou Y."/>
        </authorList>
    </citation>
    <scope>NUCLEOTIDE SEQUENCE</scope>
    <source>
        <strain evidence="1">CGMCC 1.12707</strain>
    </source>
</reference>
<dbReference type="AlphaFoldDB" id="A0A1M6Z5Y0"/>
<organism evidence="2 3">
    <name type="scientific">Chishuiella changwenlii</name>
    <dbReference type="NCBI Taxonomy" id="1434701"/>
    <lineage>
        <taxon>Bacteria</taxon>
        <taxon>Pseudomonadati</taxon>
        <taxon>Bacteroidota</taxon>
        <taxon>Flavobacteriia</taxon>
        <taxon>Flavobacteriales</taxon>
        <taxon>Weeksellaceae</taxon>
        <taxon>Chishuiella</taxon>
    </lineage>
</organism>
<gene>
    <name evidence="1" type="ORF">GCM10010984_01070</name>
    <name evidence="2" type="ORF">SAMN05443634_107181</name>
</gene>
<dbReference type="SUPFAM" id="SSF46626">
    <property type="entry name" value="Cytochrome c"/>
    <property type="match status" value="1"/>
</dbReference>
<dbReference type="EMBL" id="BMFL01000001">
    <property type="protein sequence ID" value="GGE87092.1"/>
    <property type="molecule type" value="Genomic_DNA"/>
</dbReference>
<dbReference type="Proteomes" id="UP000184120">
    <property type="component" value="Unassembled WGS sequence"/>
</dbReference>
<reference evidence="4" key="4">
    <citation type="journal article" date="2019" name="Int. J. Syst. Evol. Microbiol.">
        <title>The Global Catalogue of Microorganisms (GCM) 10K type strain sequencing project: providing services to taxonomists for standard genome sequencing and annotation.</title>
        <authorList>
            <consortium name="The Broad Institute Genomics Platform"/>
            <consortium name="The Broad Institute Genome Sequencing Center for Infectious Disease"/>
            <person name="Wu L."/>
            <person name="Ma J."/>
        </authorList>
    </citation>
    <scope>NUCLEOTIDE SEQUENCE [LARGE SCALE GENOMIC DNA]</scope>
    <source>
        <strain evidence="4">CGMCC 1.12707</strain>
    </source>
</reference>
<accession>A0A1M6Z5Y0</accession>
<reference evidence="2" key="3">
    <citation type="submission" date="2016-11" db="EMBL/GenBank/DDBJ databases">
        <authorList>
            <person name="Jaros S."/>
            <person name="Januszkiewicz K."/>
            <person name="Wedrychowicz H."/>
        </authorList>
    </citation>
    <scope>NUCLEOTIDE SEQUENCE [LARGE SCALE GENOMIC DNA]</scope>
    <source>
        <strain evidence="2">DSM 27989</strain>
    </source>
</reference>
<evidence type="ECO:0000313" key="2">
    <source>
        <dbReference type="EMBL" id="SHL25906.1"/>
    </source>
</evidence>
<name>A0A1M6Z5Y0_9FLAO</name>
<evidence type="ECO:0000313" key="1">
    <source>
        <dbReference type="EMBL" id="GGE87092.1"/>
    </source>
</evidence>
<sequence>MNSKILTVIIAVIVAVIWSCDSNTFEDISTGTVITDTISYEGQVKTIIETRCTGCHSPSGRASSVPLNNYQQVTRSIDRIIDLIQRPAGDPFRMPPNGMPNTEINTIIDWKNKGLTEK</sequence>
<dbReference type="EMBL" id="FRBH01000007">
    <property type="protein sequence ID" value="SHL25906.1"/>
    <property type="molecule type" value="Genomic_DNA"/>
</dbReference>
<protein>
    <recommendedName>
        <fullName evidence="5">Cytochrome c domain-containing protein</fullName>
    </recommendedName>
</protein>
<dbReference type="GO" id="GO:0009055">
    <property type="term" value="F:electron transfer activity"/>
    <property type="evidence" value="ECO:0007669"/>
    <property type="project" value="InterPro"/>
</dbReference>
<proteinExistence type="predicted"/>
<evidence type="ECO:0008006" key="5">
    <source>
        <dbReference type="Google" id="ProtNLM"/>
    </source>
</evidence>
<reference evidence="1" key="1">
    <citation type="journal article" date="2014" name="Int. J. Syst. Evol. Microbiol.">
        <title>Complete genome of a new Firmicutes species belonging to the dominant human colonic microbiota ('Ruminococcus bicirculans') reveals two chromosomes and a selective capacity to utilize plant glucans.</title>
        <authorList>
            <consortium name="NISC Comparative Sequencing Program"/>
            <person name="Wegmann U."/>
            <person name="Louis P."/>
            <person name="Goesmann A."/>
            <person name="Henrissat B."/>
            <person name="Duncan S.H."/>
            <person name="Flint H.J."/>
        </authorList>
    </citation>
    <scope>NUCLEOTIDE SEQUENCE</scope>
    <source>
        <strain evidence="1">CGMCC 1.12707</strain>
    </source>
</reference>
<evidence type="ECO:0000313" key="3">
    <source>
        <dbReference type="Proteomes" id="UP000184120"/>
    </source>
</evidence>
<dbReference type="STRING" id="1434701.SAMN05443634_107181"/>
<keyword evidence="4" id="KW-1185">Reference proteome</keyword>
<dbReference type="Proteomes" id="UP000650994">
    <property type="component" value="Unassembled WGS sequence"/>
</dbReference>
<dbReference type="OrthoDB" id="9786191at2"/>
<dbReference type="GO" id="GO:0020037">
    <property type="term" value="F:heme binding"/>
    <property type="evidence" value="ECO:0007669"/>
    <property type="project" value="InterPro"/>
</dbReference>
<dbReference type="InterPro" id="IPR036909">
    <property type="entry name" value="Cyt_c-like_dom_sf"/>
</dbReference>
<dbReference type="RefSeq" id="WP_072932353.1">
    <property type="nucleotide sequence ID" value="NZ_BMFL01000001.1"/>
</dbReference>
<evidence type="ECO:0000313" key="4">
    <source>
        <dbReference type="Proteomes" id="UP000650994"/>
    </source>
</evidence>